<feature type="region of interest" description="Disordered" evidence="1">
    <location>
        <begin position="1"/>
        <end position="21"/>
    </location>
</feature>
<protein>
    <submittedName>
        <fullName evidence="2">Uncharacterized protein</fullName>
    </submittedName>
</protein>
<dbReference type="EMBL" id="LR797181">
    <property type="protein sequence ID" value="CAB4192946.1"/>
    <property type="molecule type" value="Genomic_DNA"/>
</dbReference>
<sequence length="164" mass="19184">MSDEYQAWLEEHQPTDHGRFVGGSYMTEAEYAAELSDRPTPAQEEAEAKFLERQDREAEVEWANAHAAKVRTEKIGQPGWVQFDGRKEGPARWHVSTNKEIQDRARLRGAVDPQADKIDQKRRSELLPGIKHFHEREYRNGRISNETRFNAHDRMERNGEEWGR</sequence>
<accession>A0A6J5REQ3</accession>
<evidence type="ECO:0000313" key="2">
    <source>
        <dbReference type="EMBL" id="CAB4192946.1"/>
    </source>
</evidence>
<proteinExistence type="predicted"/>
<organism evidence="2">
    <name type="scientific">uncultured Caudovirales phage</name>
    <dbReference type="NCBI Taxonomy" id="2100421"/>
    <lineage>
        <taxon>Viruses</taxon>
        <taxon>Duplodnaviria</taxon>
        <taxon>Heunggongvirae</taxon>
        <taxon>Uroviricota</taxon>
        <taxon>Caudoviricetes</taxon>
        <taxon>Peduoviridae</taxon>
        <taxon>Maltschvirus</taxon>
        <taxon>Maltschvirus maltsch</taxon>
    </lineage>
</organism>
<evidence type="ECO:0000256" key="1">
    <source>
        <dbReference type="SAM" id="MobiDB-lite"/>
    </source>
</evidence>
<feature type="compositionally biased region" description="Basic and acidic residues" evidence="1">
    <location>
        <begin position="9"/>
        <end position="19"/>
    </location>
</feature>
<reference evidence="2" key="1">
    <citation type="submission" date="2020-05" db="EMBL/GenBank/DDBJ databases">
        <authorList>
            <person name="Chiriac C."/>
            <person name="Salcher M."/>
            <person name="Ghai R."/>
            <person name="Kavagutti S V."/>
        </authorList>
    </citation>
    <scope>NUCLEOTIDE SEQUENCE</scope>
</reference>
<gene>
    <name evidence="2" type="ORF">UFOVP1244_141</name>
</gene>
<name>A0A6J5REQ3_9CAUD</name>
<feature type="region of interest" description="Disordered" evidence="1">
    <location>
        <begin position="80"/>
        <end position="99"/>
    </location>
</feature>